<dbReference type="InterPro" id="IPR027417">
    <property type="entry name" value="P-loop_NTPase"/>
</dbReference>
<keyword evidence="2 7" id="KW-0479">Metal-binding</keyword>
<dbReference type="InterPro" id="IPR042110">
    <property type="entry name" value="Adenylosuccinate_synth_dom2"/>
</dbReference>
<keyword evidence="4 7" id="KW-0658">Purine biosynthesis</keyword>
<comment type="catalytic activity">
    <reaction evidence="7 8">
        <text>IMP + L-aspartate + GTP = N(6)-(1,2-dicarboxyethyl)-AMP + GDP + phosphate + 2 H(+)</text>
        <dbReference type="Rhea" id="RHEA:15753"/>
        <dbReference type="ChEBI" id="CHEBI:15378"/>
        <dbReference type="ChEBI" id="CHEBI:29991"/>
        <dbReference type="ChEBI" id="CHEBI:37565"/>
        <dbReference type="ChEBI" id="CHEBI:43474"/>
        <dbReference type="ChEBI" id="CHEBI:57567"/>
        <dbReference type="ChEBI" id="CHEBI:58053"/>
        <dbReference type="ChEBI" id="CHEBI:58189"/>
        <dbReference type="EC" id="6.3.4.4"/>
    </reaction>
</comment>
<keyword evidence="10" id="KW-1185">Reference proteome</keyword>
<dbReference type="Gene3D" id="3.40.440.10">
    <property type="entry name" value="Adenylosuccinate Synthetase, subunit A, domain 1"/>
    <property type="match status" value="1"/>
</dbReference>
<comment type="cofactor">
    <cofactor evidence="7">
        <name>Mg(2+)</name>
        <dbReference type="ChEBI" id="CHEBI:18420"/>
    </cofactor>
    <text evidence="7">Binds 1 Mg(2+) ion per subunit.</text>
</comment>
<feature type="binding site" description="in other chain" evidence="7">
    <location>
        <begin position="16"/>
        <end position="19"/>
    </location>
    <ligand>
        <name>IMP</name>
        <dbReference type="ChEBI" id="CHEBI:58053"/>
        <note>ligand shared between dimeric partners</note>
    </ligand>
</feature>
<dbReference type="Proteomes" id="UP001207582">
    <property type="component" value="Unassembled WGS sequence"/>
</dbReference>
<dbReference type="RefSeq" id="WP_264772213.1">
    <property type="nucleotide sequence ID" value="NZ_JAPDOG010000011.1"/>
</dbReference>
<keyword evidence="5 7" id="KW-0460">Magnesium</keyword>
<comment type="subcellular location">
    <subcellularLocation>
        <location evidence="7">Cytoplasm</location>
    </subcellularLocation>
</comment>
<evidence type="ECO:0000256" key="6">
    <source>
        <dbReference type="ARBA" id="ARBA00023134"/>
    </source>
</evidence>
<feature type="binding site" evidence="7">
    <location>
        <position position="49"/>
    </location>
    <ligand>
        <name>Mg(2+)</name>
        <dbReference type="ChEBI" id="CHEBI:18420"/>
    </ligand>
</feature>
<sequence>MAAILAHAIIGAGWGDEGKGLATDALAARLAGEGREVTVVRSNGGAQAGHGVALADGRRHVFHHVGSGSFAGAASHLSRFFVAHPMMLGREIDALDALGARPTRITIDPRAIVTTPWDMAINQAVEMARGGARHGSCGLGFGEAIERHENGFALTAGDIRRPGLRSRLERIRDEWLPARLARLGLDAGASPLRDVLLGRTDLVAPFLADCACFAAAVDLLDDAALGRHGAVIFEGAQGLRLDMEFGEFPHVTRSHTGIRNMLAIAAEAGIGEIRPLYMTRAYATRHGAGPLPHELPEAMAAGRLPWAEVVDLTNAPNAWQGTLRFAPLDVTGLGAIIARDIALAQGSGIRVIPAVGLTCIDQIRGCARIVEAGREIEVTADALTTAVEAATGLPVRLLSKGPTRNTAGLALGDEPSFGRQREIRLKAEIDRREAERALSRLRARAARGDGLSVSEEAWLKRADRIEAARPEPDGLGPEMA</sequence>
<comment type="subunit">
    <text evidence="7">Homodimer.</text>
</comment>
<dbReference type="SUPFAM" id="SSF52540">
    <property type="entry name" value="P-loop containing nucleoside triphosphate hydrolases"/>
    <property type="match status" value="1"/>
</dbReference>
<organism evidence="9 10">
    <name type="scientific">Defluviimonas salinarum</name>
    <dbReference type="NCBI Taxonomy" id="2992147"/>
    <lineage>
        <taxon>Bacteria</taxon>
        <taxon>Pseudomonadati</taxon>
        <taxon>Pseudomonadota</taxon>
        <taxon>Alphaproteobacteria</taxon>
        <taxon>Rhodobacterales</taxon>
        <taxon>Paracoccaceae</taxon>
        <taxon>Albidovulum</taxon>
    </lineage>
</organism>
<evidence type="ECO:0000256" key="7">
    <source>
        <dbReference type="HAMAP-Rule" id="MF_00011"/>
    </source>
</evidence>
<keyword evidence="7" id="KW-0963">Cytoplasm</keyword>
<keyword evidence="1 7" id="KW-0436">Ligase</keyword>
<protein>
    <recommendedName>
        <fullName evidence="7 8">Adenylosuccinate synthetase</fullName>
        <shortName evidence="7">AMPSase</shortName>
        <shortName evidence="7">AdSS</shortName>
        <ecNumber evidence="7 8">6.3.4.4</ecNumber>
    </recommendedName>
    <alternativeName>
        <fullName evidence="7">IMP--aspartate ligase</fullName>
    </alternativeName>
</protein>
<evidence type="ECO:0000256" key="2">
    <source>
        <dbReference type="ARBA" id="ARBA00022723"/>
    </source>
</evidence>
<dbReference type="PANTHER" id="PTHR11846:SF0">
    <property type="entry name" value="ADENYLOSUCCINATE SYNTHETASE"/>
    <property type="match status" value="1"/>
</dbReference>
<name>A0ABT3J465_9RHOB</name>
<dbReference type="InterPro" id="IPR001114">
    <property type="entry name" value="Adenylosuccinate_synthetase"/>
</dbReference>
<feature type="active site" description="Proton acceptor" evidence="7">
    <location>
        <position position="16"/>
    </location>
</feature>
<comment type="caution">
    <text evidence="7">Lacks conserved residue(s) required for the propagation of feature annotation.</text>
</comment>
<dbReference type="InterPro" id="IPR042109">
    <property type="entry name" value="Adenylosuccinate_synth_dom1"/>
</dbReference>
<reference evidence="9 10" key="1">
    <citation type="submission" date="2022-10" db="EMBL/GenBank/DDBJ databases">
        <title>Defluviimonas sp. CAU 1641 isolated from mud.</title>
        <authorList>
            <person name="Kim W."/>
        </authorList>
    </citation>
    <scope>NUCLEOTIDE SEQUENCE [LARGE SCALE GENOMIC DNA]</scope>
    <source>
        <strain evidence="9 10">CAU 1641</strain>
    </source>
</reference>
<comment type="function">
    <text evidence="7">Plays an important role in the de novo pathway of purine nucleotide biosynthesis. Catalyzes the first committed step in the biosynthesis of AMP from IMP.</text>
</comment>
<comment type="similarity">
    <text evidence="7 8">Belongs to the adenylosuccinate synthetase family.</text>
</comment>
<feature type="binding site" description="in other chain" evidence="7">
    <location>
        <position position="252"/>
    </location>
    <ligand>
        <name>IMP</name>
        <dbReference type="ChEBI" id="CHEBI:58053"/>
        <note>ligand shared between dimeric partners</note>
    </ligand>
</feature>
<feature type="binding site" description="in other chain" evidence="7">
    <location>
        <position position="237"/>
    </location>
    <ligand>
        <name>IMP</name>
        <dbReference type="ChEBI" id="CHEBI:58053"/>
        <note>ligand shared between dimeric partners</note>
    </ligand>
</feature>
<evidence type="ECO:0000256" key="4">
    <source>
        <dbReference type="ARBA" id="ARBA00022755"/>
    </source>
</evidence>
<evidence type="ECO:0000256" key="3">
    <source>
        <dbReference type="ARBA" id="ARBA00022741"/>
    </source>
</evidence>
<keyword evidence="3 7" id="KW-0547">Nucleotide-binding</keyword>
<gene>
    <name evidence="7" type="primary">purA</name>
    <name evidence="9" type="ORF">OM960_12885</name>
</gene>
<dbReference type="InterPro" id="IPR018220">
    <property type="entry name" value="Adenylosuccin_syn_GTP-bd"/>
</dbReference>
<dbReference type="Pfam" id="PF00709">
    <property type="entry name" value="Adenylsucc_synt"/>
    <property type="match status" value="1"/>
</dbReference>
<feature type="binding site" evidence="7">
    <location>
        <begin position="49"/>
        <end position="51"/>
    </location>
    <ligand>
        <name>GTP</name>
        <dbReference type="ChEBI" id="CHEBI:37565"/>
    </ligand>
</feature>
<evidence type="ECO:0000313" key="9">
    <source>
        <dbReference type="EMBL" id="MCW3782480.1"/>
    </source>
</evidence>
<evidence type="ECO:0000256" key="1">
    <source>
        <dbReference type="ARBA" id="ARBA00022598"/>
    </source>
</evidence>
<comment type="pathway">
    <text evidence="7 8">Purine metabolism; AMP biosynthesis via de novo pathway; AMP from IMP: step 1/2.</text>
</comment>
<keyword evidence="6 7" id="KW-0342">GTP-binding</keyword>
<evidence type="ECO:0000256" key="5">
    <source>
        <dbReference type="ARBA" id="ARBA00022842"/>
    </source>
</evidence>
<feature type="binding site" evidence="7">
    <location>
        <begin position="15"/>
        <end position="21"/>
    </location>
    <ligand>
        <name>GTP</name>
        <dbReference type="ChEBI" id="CHEBI:37565"/>
    </ligand>
</feature>
<dbReference type="EMBL" id="JAPDOG010000011">
    <property type="protein sequence ID" value="MCW3782480.1"/>
    <property type="molecule type" value="Genomic_DNA"/>
</dbReference>
<comment type="caution">
    <text evidence="9">The sequence shown here is derived from an EMBL/GenBank/DDBJ whole genome shotgun (WGS) entry which is preliminary data.</text>
</comment>
<dbReference type="PANTHER" id="PTHR11846">
    <property type="entry name" value="ADENYLOSUCCINATE SYNTHETASE"/>
    <property type="match status" value="1"/>
</dbReference>
<feature type="active site" description="Proton donor" evidence="7">
    <location>
        <position position="50"/>
    </location>
</feature>
<dbReference type="Gene3D" id="1.10.300.10">
    <property type="entry name" value="Adenylosuccinate Synthetase, subunit A, domain 2"/>
    <property type="match status" value="1"/>
</dbReference>
<evidence type="ECO:0000313" key="10">
    <source>
        <dbReference type="Proteomes" id="UP001207582"/>
    </source>
</evidence>
<proteinExistence type="inferred from homology"/>
<feature type="binding site" evidence="7">
    <location>
        <position position="16"/>
    </location>
    <ligand>
        <name>Mg(2+)</name>
        <dbReference type="ChEBI" id="CHEBI:18420"/>
    </ligand>
</feature>
<dbReference type="HAMAP" id="MF_00011">
    <property type="entry name" value="Adenylosucc_synth"/>
    <property type="match status" value="1"/>
</dbReference>
<accession>A0ABT3J465</accession>
<dbReference type="SMART" id="SM00788">
    <property type="entry name" value="Adenylsucc_synt"/>
    <property type="match status" value="1"/>
</dbReference>
<evidence type="ECO:0000256" key="8">
    <source>
        <dbReference type="RuleBase" id="RU000520"/>
    </source>
</evidence>
<dbReference type="PROSITE" id="PS01266">
    <property type="entry name" value="ADENYLOSUCCIN_SYN_1"/>
    <property type="match status" value="1"/>
</dbReference>
<dbReference type="EC" id="6.3.4.4" evidence="7 8"/>